<keyword evidence="2" id="KW-0238">DNA-binding</keyword>
<evidence type="ECO:0000313" key="5">
    <source>
        <dbReference type="EMBL" id="GMA40248.1"/>
    </source>
</evidence>
<keyword evidence="3" id="KW-0804">Transcription</keyword>
<dbReference type="PANTHER" id="PTHR33204">
    <property type="entry name" value="TRANSCRIPTIONAL REGULATOR, MARR FAMILY"/>
    <property type="match status" value="1"/>
</dbReference>
<evidence type="ECO:0000313" key="6">
    <source>
        <dbReference type="Proteomes" id="UP001157126"/>
    </source>
</evidence>
<name>A0ABQ6IU85_9MICO</name>
<dbReference type="Gene3D" id="1.10.10.10">
    <property type="entry name" value="Winged helix-like DNA-binding domain superfamily/Winged helix DNA-binding domain"/>
    <property type="match status" value="1"/>
</dbReference>
<dbReference type="InterPro" id="IPR036388">
    <property type="entry name" value="WH-like_DNA-bd_sf"/>
</dbReference>
<dbReference type="CDD" id="cd00090">
    <property type="entry name" value="HTH_ARSR"/>
    <property type="match status" value="1"/>
</dbReference>
<dbReference type="SUPFAM" id="SSF46785">
    <property type="entry name" value="Winged helix' DNA-binding domain"/>
    <property type="match status" value="1"/>
</dbReference>
<dbReference type="InterPro" id="IPR011991">
    <property type="entry name" value="ArsR-like_HTH"/>
</dbReference>
<evidence type="ECO:0000259" key="4">
    <source>
        <dbReference type="PROSITE" id="PS51118"/>
    </source>
</evidence>
<dbReference type="InterPro" id="IPR036390">
    <property type="entry name" value="WH_DNA-bd_sf"/>
</dbReference>
<dbReference type="PROSITE" id="PS51118">
    <property type="entry name" value="HTH_HXLR"/>
    <property type="match status" value="1"/>
</dbReference>
<accession>A0ABQ6IU85</accession>
<dbReference type="Pfam" id="PF01638">
    <property type="entry name" value="HxlR"/>
    <property type="match status" value="1"/>
</dbReference>
<organism evidence="5 6">
    <name type="scientific">Mobilicoccus caccae</name>
    <dbReference type="NCBI Taxonomy" id="1859295"/>
    <lineage>
        <taxon>Bacteria</taxon>
        <taxon>Bacillati</taxon>
        <taxon>Actinomycetota</taxon>
        <taxon>Actinomycetes</taxon>
        <taxon>Micrococcales</taxon>
        <taxon>Dermatophilaceae</taxon>
        <taxon>Mobilicoccus</taxon>
    </lineage>
</organism>
<evidence type="ECO:0000256" key="2">
    <source>
        <dbReference type="ARBA" id="ARBA00023125"/>
    </source>
</evidence>
<dbReference type="EMBL" id="BSUO01000001">
    <property type="protein sequence ID" value="GMA40248.1"/>
    <property type="molecule type" value="Genomic_DNA"/>
</dbReference>
<evidence type="ECO:0000256" key="3">
    <source>
        <dbReference type="ARBA" id="ARBA00023163"/>
    </source>
</evidence>
<evidence type="ECO:0000256" key="1">
    <source>
        <dbReference type="ARBA" id="ARBA00023015"/>
    </source>
</evidence>
<dbReference type="InterPro" id="IPR002577">
    <property type="entry name" value="HTH_HxlR"/>
</dbReference>
<gene>
    <name evidence="5" type="ORF">GCM10025883_22930</name>
</gene>
<dbReference type="PANTHER" id="PTHR33204:SF18">
    <property type="entry name" value="TRANSCRIPTIONAL REGULATORY PROTEIN"/>
    <property type="match status" value="1"/>
</dbReference>
<dbReference type="RefSeq" id="WP_284303982.1">
    <property type="nucleotide sequence ID" value="NZ_BSUO01000001.1"/>
</dbReference>
<keyword evidence="1" id="KW-0805">Transcription regulation</keyword>
<feature type="domain" description="HTH hxlR-type" evidence="4">
    <location>
        <begin position="14"/>
        <end position="112"/>
    </location>
</feature>
<protein>
    <recommendedName>
        <fullName evidence="4">HTH hxlR-type domain-containing protein</fullName>
    </recommendedName>
</protein>
<comment type="caution">
    <text evidence="5">The sequence shown here is derived from an EMBL/GenBank/DDBJ whole genome shotgun (WGS) entry which is preliminary data.</text>
</comment>
<reference evidence="6" key="1">
    <citation type="journal article" date="2019" name="Int. J. Syst. Evol. Microbiol.">
        <title>The Global Catalogue of Microorganisms (GCM) 10K type strain sequencing project: providing services to taxonomists for standard genome sequencing and annotation.</title>
        <authorList>
            <consortium name="The Broad Institute Genomics Platform"/>
            <consortium name="The Broad Institute Genome Sequencing Center for Infectious Disease"/>
            <person name="Wu L."/>
            <person name="Ma J."/>
        </authorList>
    </citation>
    <scope>NUCLEOTIDE SEQUENCE [LARGE SCALE GENOMIC DNA]</scope>
    <source>
        <strain evidence="6">NBRC 113072</strain>
    </source>
</reference>
<dbReference type="Proteomes" id="UP001157126">
    <property type="component" value="Unassembled WGS sequence"/>
</dbReference>
<proteinExistence type="predicted"/>
<keyword evidence="6" id="KW-1185">Reference proteome</keyword>
<sequence length="221" mass="24276">MPIKRTYAQHGDACAAAHSMEILGDRWTYPVLRELMLGPKRFGEIAACVRGITPAVLTGRLREMERNGLVEHDQLPPPANVEVYDATPWARELAPIFEQLGRWAQRSPTRTVHGCGLTPDATVQSMLTMAPPRSVDPPLDVDLHLHDARIGHDGYHYRAHWGDRLTIERTNGRSGAPAGLSADSTTWANALYLGTGLDEIETDGAVEEIRRLVDAFSPAGP</sequence>